<feature type="modified residue" description="4-aspartylphosphate" evidence="2">
    <location>
        <position position="53"/>
    </location>
</feature>
<name>A0A517LTY7_9BACT</name>
<sequence>MPGTILLVDDNHEILTGVRVRLGAVGYQTRTACDGQSGINSAIQHPPDAIVMDVRMPGLNGLQAVAELQCRPDTKDIPIIVLSASLADEESALDAGAHFFVKKPYVGTELIAAIRAAVGLKSVPSQGGLE</sequence>
<accession>A0A517LTY7</accession>
<dbReference type="Pfam" id="PF00072">
    <property type="entry name" value="Response_reg"/>
    <property type="match status" value="1"/>
</dbReference>
<dbReference type="PROSITE" id="PS50110">
    <property type="entry name" value="RESPONSE_REGULATORY"/>
    <property type="match status" value="1"/>
</dbReference>
<keyword evidence="1 2" id="KW-0597">Phosphoprotein</keyword>
<dbReference type="InterPro" id="IPR050595">
    <property type="entry name" value="Bact_response_regulator"/>
</dbReference>
<dbReference type="InterPro" id="IPR011006">
    <property type="entry name" value="CheY-like_superfamily"/>
</dbReference>
<dbReference type="PANTHER" id="PTHR44591">
    <property type="entry name" value="STRESS RESPONSE REGULATOR PROTEIN 1"/>
    <property type="match status" value="1"/>
</dbReference>
<dbReference type="Proteomes" id="UP000319557">
    <property type="component" value="Chromosome"/>
</dbReference>
<feature type="domain" description="Response regulatory" evidence="3">
    <location>
        <begin position="4"/>
        <end position="118"/>
    </location>
</feature>
<dbReference type="Gene3D" id="3.40.50.2300">
    <property type="match status" value="1"/>
</dbReference>
<evidence type="ECO:0000259" key="3">
    <source>
        <dbReference type="PROSITE" id="PS50110"/>
    </source>
</evidence>
<gene>
    <name evidence="4" type="primary">mprA_1</name>
    <name evidence="4" type="ORF">EC9_02430</name>
</gene>
<dbReference type="SMART" id="SM00448">
    <property type="entry name" value="REC"/>
    <property type="match status" value="1"/>
</dbReference>
<dbReference type="PANTHER" id="PTHR44591:SF23">
    <property type="entry name" value="CHEY SUBFAMILY"/>
    <property type="match status" value="1"/>
</dbReference>
<dbReference type="GO" id="GO:0000160">
    <property type="term" value="P:phosphorelay signal transduction system"/>
    <property type="evidence" value="ECO:0007669"/>
    <property type="project" value="InterPro"/>
</dbReference>
<evidence type="ECO:0000256" key="1">
    <source>
        <dbReference type="ARBA" id="ARBA00022553"/>
    </source>
</evidence>
<evidence type="ECO:0000313" key="5">
    <source>
        <dbReference type="Proteomes" id="UP000319557"/>
    </source>
</evidence>
<dbReference type="AlphaFoldDB" id="A0A517LTY7"/>
<organism evidence="4 5">
    <name type="scientific">Rosistilla ulvae</name>
    <dbReference type="NCBI Taxonomy" id="1930277"/>
    <lineage>
        <taxon>Bacteria</taxon>
        <taxon>Pseudomonadati</taxon>
        <taxon>Planctomycetota</taxon>
        <taxon>Planctomycetia</taxon>
        <taxon>Pirellulales</taxon>
        <taxon>Pirellulaceae</taxon>
        <taxon>Rosistilla</taxon>
    </lineage>
</organism>
<dbReference type="KEGG" id="ruv:EC9_02430"/>
<reference evidence="4 5" key="1">
    <citation type="submission" date="2019-02" db="EMBL/GenBank/DDBJ databases">
        <title>Deep-cultivation of Planctomycetes and their phenomic and genomic characterization uncovers novel biology.</title>
        <authorList>
            <person name="Wiegand S."/>
            <person name="Jogler M."/>
            <person name="Boedeker C."/>
            <person name="Pinto D."/>
            <person name="Vollmers J."/>
            <person name="Rivas-Marin E."/>
            <person name="Kohn T."/>
            <person name="Peeters S.H."/>
            <person name="Heuer A."/>
            <person name="Rast P."/>
            <person name="Oberbeckmann S."/>
            <person name="Bunk B."/>
            <person name="Jeske O."/>
            <person name="Meyerdierks A."/>
            <person name="Storesund J.E."/>
            <person name="Kallscheuer N."/>
            <person name="Luecker S."/>
            <person name="Lage O.M."/>
            <person name="Pohl T."/>
            <person name="Merkel B.J."/>
            <person name="Hornburger P."/>
            <person name="Mueller R.-W."/>
            <person name="Bruemmer F."/>
            <person name="Labrenz M."/>
            <person name="Spormann A.M."/>
            <person name="Op den Camp H."/>
            <person name="Overmann J."/>
            <person name="Amann R."/>
            <person name="Jetten M.S.M."/>
            <person name="Mascher T."/>
            <person name="Medema M.H."/>
            <person name="Devos D.P."/>
            <person name="Kaster A.-K."/>
            <person name="Ovreas L."/>
            <person name="Rohde M."/>
            <person name="Galperin M.Y."/>
            <person name="Jogler C."/>
        </authorList>
    </citation>
    <scope>NUCLEOTIDE SEQUENCE [LARGE SCALE GENOMIC DNA]</scope>
    <source>
        <strain evidence="4 5">EC9</strain>
    </source>
</reference>
<dbReference type="InterPro" id="IPR001789">
    <property type="entry name" value="Sig_transdc_resp-reg_receiver"/>
</dbReference>
<dbReference type="SUPFAM" id="SSF52172">
    <property type="entry name" value="CheY-like"/>
    <property type="match status" value="1"/>
</dbReference>
<keyword evidence="5" id="KW-1185">Reference proteome</keyword>
<evidence type="ECO:0000256" key="2">
    <source>
        <dbReference type="PROSITE-ProRule" id="PRU00169"/>
    </source>
</evidence>
<dbReference type="EMBL" id="CP036261">
    <property type="protein sequence ID" value="QDS86085.1"/>
    <property type="molecule type" value="Genomic_DNA"/>
</dbReference>
<evidence type="ECO:0000313" key="4">
    <source>
        <dbReference type="EMBL" id="QDS86085.1"/>
    </source>
</evidence>
<proteinExistence type="predicted"/>
<dbReference type="RefSeq" id="WP_218934499.1">
    <property type="nucleotide sequence ID" value="NZ_CP036261.1"/>
</dbReference>
<protein>
    <submittedName>
        <fullName evidence="4">Response regulator MprA</fullName>
    </submittedName>
</protein>